<proteinExistence type="predicted"/>
<dbReference type="PROSITE" id="PS51714">
    <property type="entry name" value="G_BMS1"/>
    <property type="match status" value="1"/>
</dbReference>
<evidence type="ECO:0000259" key="5">
    <source>
        <dbReference type="PROSITE" id="PS51714"/>
    </source>
</evidence>
<evidence type="ECO:0000256" key="2">
    <source>
        <dbReference type="ARBA" id="ARBA00022517"/>
    </source>
</evidence>
<dbReference type="GO" id="GO:0005730">
    <property type="term" value="C:nucleolus"/>
    <property type="evidence" value="ECO:0007669"/>
    <property type="project" value="UniProtKB-SubCell"/>
</dbReference>
<dbReference type="SMART" id="SM01362">
    <property type="entry name" value="DUF663"/>
    <property type="match status" value="1"/>
</dbReference>
<dbReference type="InterPro" id="IPR039761">
    <property type="entry name" value="Bms1/Tsr1"/>
</dbReference>
<dbReference type="AlphaFoldDB" id="A0A3Q0KJM3"/>
<feature type="region of interest" description="Disordered" evidence="4">
    <location>
        <begin position="627"/>
        <end position="716"/>
    </location>
</feature>
<organism evidence="6 7">
    <name type="scientific">Schistosoma mansoni</name>
    <name type="common">Blood fluke</name>
    <dbReference type="NCBI Taxonomy" id="6183"/>
    <lineage>
        <taxon>Eukaryota</taxon>
        <taxon>Metazoa</taxon>
        <taxon>Spiralia</taxon>
        <taxon>Lophotrochozoa</taxon>
        <taxon>Platyhelminthes</taxon>
        <taxon>Trematoda</taxon>
        <taxon>Digenea</taxon>
        <taxon>Strigeidida</taxon>
        <taxon>Schistosomatoidea</taxon>
        <taxon>Schistosomatidae</taxon>
        <taxon>Schistosoma</taxon>
    </lineage>
</organism>
<dbReference type="WBParaSite" id="Smp_100030.1">
    <property type="protein sequence ID" value="Smp_100030.1"/>
    <property type="gene ID" value="Smp_100030"/>
</dbReference>
<feature type="compositionally biased region" description="Basic and acidic residues" evidence="4">
    <location>
        <begin position="636"/>
        <end position="657"/>
    </location>
</feature>
<dbReference type="STRING" id="6183.A0A3Q0KJM3"/>
<feature type="domain" description="Bms1-type G" evidence="5">
    <location>
        <begin position="80"/>
        <end position="258"/>
    </location>
</feature>
<dbReference type="GO" id="GO:0000479">
    <property type="term" value="P:endonucleolytic cleavage of tricistronic rRNA transcript (SSU-rRNA, 5.8S rRNA, LSU-rRNA)"/>
    <property type="evidence" value="ECO:0007669"/>
    <property type="project" value="TreeGrafter"/>
</dbReference>
<feature type="compositionally biased region" description="Basic residues" evidence="4">
    <location>
        <begin position="15"/>
        <end position="30"/>
    </location>
</feature>
<evidence type="ECO:0000256" key="3">
    <source>
        <dbReference type="ARBA" id="ARBA00023242"/>
    </source>
</evidence>
<dbReference type="GO" id="GO:0003924">
    <property type="term" value="F:GTPase activity"/>
    <property type="evidence" value="ECO:0007669"/>
    <property type="project" value="TreeGrafter"/>
</dbReference>
<dbReference type="Proteomes" id="UP000008854">
    <property type="component" value="Unassembled WGS sequence"/>
</dbReference>
<feature type="compositionally biased region" description="Basic and acidic residues" evidence="4">
    <location>
        <begin position="686"/>
        <end position="701"/>
    </location>
</feature>
<evidence type="ECO:0000313" key="7">
    <source>
        <dbReference type="WBParaSite" id="Smp_100030.1"/>
    </source>
</evidence>
<dbReference type="InterPro" id="IPR030387">
    <property type="entry name" value="G_Bms1/Tsr1_dom"/>
</dbReference>
<feature type="compositionally biased region" description="Basic residues" evidence="4">
    <location>
        <begin position="1197"/>
        <end position="1222"/>
    </location>
</feature>
<keyword evidence="6" id="KW-1185">Reference proteome</keyword>
<dbReference type="SUPFAM" id="SSF52540">
    <property type="entry name" value="P-loop containing nucleoside triphosphate hydrolases"/>
    <property type="match status" value="1"/>
</dbReference>
<sequence length="1222" mass="137940">MVLKDPNKFDDKDVNKKHRPRVSGRKAQKKFSRESAVANNPKAFAVQHTTKASRLVQRTLDHQTKRHHLLQSKYVSAVSPPYIVAIVGPPKSGKSTLLRGLLRHFAHLSLGVIKGPVTVVVGKKERFTFIECGCEINSMLDAAKIADVVLLLVNVRAGLEMYHFEFINMIQAHGMPRVIPVLNHLDTFKDSSSSRALRRKIKHRLWTDLNSKIFLLSRFQAKKFSHKPDGQNASDTPGDYLLNEVRRLARLIMVKTPRPSDWRSSHPYLLIDRIEDVTDSKVLSNNINTDRCISLYGWVRGAPLPPALMSPGIHIAGLGDFALVECTQQPDPCPLPGMSTHSNSTDPVKPTRHLSERDRKIYAPMSSLGGVLFDRDATYIDLGGSHYLTNRKSRHGSNQTPNVSQSMLDELHATFNETGGLDERLDKTHKVRMVSNAPFLSEEEEVDNRDGSHNLDSLMNDVTMEGLNDVNTDKCTDEIRVSSEEPIAGFLVPAGFQESGNVQKKNQDPSVSKSAHMQVKQILDDIEWKSTTASLVNWNRIVYGINNNTNEIPSKNSNQPIIGDHDFTLCSIHKSTVLSWEDSASHDLIRNLFTTGQWGENEDAQTLLEKDAKAREELKMNEVKKYAAASGSRVQHTYDGKQSFHDNDSDDFDRVENNSDDYGDDSDDDDDDDDVNDSESNNDEDGFNHESDDENIFHDSNSEDDNNNKSVTSKDLNLESEYDKNLLRPTKRQKILEKRQRHKALFNQLYEAAGGGPEATVFYDKLVATREAQQALNREVLKSLPEEAVNQLEGFPPGVYVRIEIKGVPHQFLTRFDPCQPLVAGGLSSAEEAFGYLQIRFRTHRWLKRVLRSNDPLTVSIGWRRYQTVTVFSQEEHNLRKRYLKYSLPHEHCLATIYGPLVPPKTGVIAFVNSSWQSVDDPNNPHLPAFRVAGTGSVIDTNQSFQIMKKLKLIGEPFKIFSKTAFIRGMFNSPLEVSKMIGCRIQTASKIRGLIKAALTNPSTSKPGDFRATFEAQIRKADIVFLRTFFAVELPKYYNPVLNRLLPIVGEKDKNITGWRLLRTLGELKWEAGIKTECNPDSQYKPINRPIHVTAPLRIPIKLAAALPFADKPKPSRKEALAMLGGDPVKAALNAELPAPVKTADEMESESRQELITRLRQLHSDFMQRQKQKMIIRVTKHKKKLAKENAIKAANERKRRKQYFARRSSRGGKRARRSNGED</sequence>
<evidence type="ECO:0000256" key="1">
    <source>
        <dbReference type="ARBA" id="ARBA00004604"/>
    </source>
</evidence>
<feature type="compositionally biased region" description="Basic and acidic residues" evidence="4">
    <location>
        <begin position="1186"/>
        <end position="1196"/>
    </location>
</feature>
<dbReference type="InParanoid" id="A0A3Q0KJM3"/>
<feature type="compositionally biased region" description="Acidic residues" evidence="4">
    <location>
        <begin position="658"/>
        <end position="685"/>
    </location>
</feature>
<comment type="subcellular location">
    <subcellularLocation>
        <location evidence="1">Nucleus</location>
        <location evidence="1">Nucleolus</location>
    </subcellularLocation>
</comment>
<dbReference type="PANTHER" id="PTHR12858">
    <property type="entry name" value="RIBOSOME BIOGENESIS PROTEIN"/>
    <property type="match status" value="1"/>
</dbReference>
<dbReference type="InterPro" id="IPR007034">
    <property type="entry name" value="BMS1_TSR1_C"/>
</dbReference>
<reference evidence="6" key="1">
    <citation type="journal article" date="2012" name="PLoS Negl. Trop. Dis.">
        <title>A systematically improved high quality genome and transcriptome of the human blood fluke Schistosoma mansoni.</title>
        <authorList>
            <person name="Protasio A.V."/>
            <person name="Tsai I.J."/>
            <person name="Babbage A."/>
            <person name="Nichol S."/>
            <person name="Hunt M."/>
            <person name="Aslett M.A."/>
            <person name="De Silva N."/>
            <person name="Velarde G.S."/>
            <person name="Anderson T.J."/>
            <person name="Clark R.C."/>
            <person name="Davidson C."/>
            <person name="Dillon G.P."/>
            <person name="Holroyd N.E."/>
            <person name="LoVerde P.T."/>
            <person name="Lloyd C."/>
            <person name="McQuillan J."/>
            <person name="Oliveira G."/>
            <person name="Otto T.D."/>
            <person name="Parker-Manuel S.J."/>
            <person name="Quail M.A."/>
            <person name="Wilson R.A."/>
            <person name="Zerlotini A."/>
            <person name="Dunne D.W."/>
            <person name="Berriman M."/>
        </authorList>
    </citation>
    <scope>NUCLEOTIDE SEQUENCE [LARGE SCALE GENOMIC DNA]</scope>
    <source>
        <strain evidence="6">Puerto Rican</strain>
    </source>
</reference>
<keyword evidence="3" id="KW-0539">Nucleus</keyword>
<dbReference type="SMART" id="SM00785">
    <property type="entry name" value="AARP2CN"/>
    <property type="match status" value="1"/>
</dbReference>
<evidence type="ECO:0000313" key="6">
    <source>
        <dbReference type="Proteomes" id="UP000008854"/>
    </source>
</evidence>
<dbReference type="GO" id="GO:0005525">
    <property type="term" value="F:GTP binding"/>
    <property type="evidence" value="ECO:0007669"/>
    <property type="project" value="TreeGrafter"/>
</dbReference>
<dbReference type="Pfam" id="PF04950">
    <property type="entry name" value="RIBIOP_C"/>
    <property type="match status" value="1"/>
</dbReference>
<dbReference type="Gene3D" id="3.40.50.300">
    <property type="entry name" value="P-loop containing nucleotide triphosphate hydrolases"/>
    <property type="match status" value="1"/>
</dbReference>
<feature type="region of interest" description="Disordered" evidence="4">
    <location>
        <begin position="1183"/>
        <end position="1222"/>
    </location>
</feature>
<evidence type="ECO:0000256" key="4">
    <source>
        <dbReference type="SAM" id="MobiDB-lite"/>
    </source>
</evidence>
<dbReference type="PANTHER" id="PTHR12858:SF2">
    <property type="entry name" value="RIBOSOME BIOGENESIS PROTEIN BMS1 HOMOLOG"/>
    <property type="match status" value="1"/>
</dbReference>
<dbReference type="InterPro" id="IPR012948">
    <property type="entry name" value="AARP2CN"/>
</dbReference>
<name>A0A3Q0KJM3_SCHMA</name>
<keyword evidence="2" id="KW-0690">Ribosome biogenesis</keyword>
<dbReference type="GO" id="GO:0034511">
    <property type="term" value="F:U3 snoRNA binding"/>
    <property type="evidence" value="ECO:0007669"/>
    <property type="project" value="TreeGrafter"/>
</dbReference>
<reference evidence="7" key="2">
    <citation type="submission" date="2018-12" db="UniProtKB">
        <authorList>
            <consortium name="WormBaseParasite"/>
        </authorList>
    </citation>
    <scope>IDENTIFICATION</scope>
    <source>
        <strain evidence="7">Puerto Rican</strain>
    </source>
</reference>
<feature type="compositionally biased region" description="Basic and acidic residues" evidence="4">
    <location>
        <begin position="1"/>
        <end position="14"/>
    </location>
</feature>
<accession>A0A3Q0KJM3</accession>
<dbReference type="FunCoup" id="A0A3Q0KJM3">
    <property type="interactions" value="2555"/>
</dbReference>
<dbReference type="GO" id="GO:0030686">
    <property type="term" value="C:90S preribosome"/>
    <property type="evidence" value="ECO:0007669"/>
    <property type="project" value="TreeGrafter"/>
</dbReference>
<protein>
    <submittedName>
        <fullName evidence="7">Putative ribosome biogenesis protein BMS1</fullName>
    </submittedName>
</protein>
<dbReference type="Pfam" id="PF08142">
    <property type="entry name" value="AARP2CN"/>
    <property type="match status" value="1"/>
</dbReference>
<dbReference type="InterPro" id="IPR027417">
    <property type="entry name" value="P-loop_NTPase"/>
</dbReference>
<dbReference type="GO" id="GO:0000462">
    <property type="term" value="P:maturation of SSU-rRNA from tricistronic rRNA transcript (SSU-rRNA, 5.8S rRNA, LSU-rRNA)"/>
    <property type="evidence" value="ECO:0007669"/>
    <property type="project" value="TreeGrafter"/>
</dbReference>
<feature type="region of interest" description="Disordered" evidence="4">
    <location>
        <begin position="1"/>
        <end position="34"/>
    </location>
</feature>